<dbReference type="AlphaFoldDB" id="A0A1I8C0R8"/>
<dbReference type="SUPFAM" id="SSF57414">
    <property type="entry name" value="Hairpin loop containing domain-like"/>
    <property type="match status" value="2"/>
</dbReference>
<protein>
    <submittedName>
        <fullName evidence="3">Apple domain-containing protein</fullName>
    </submittedName>
</protein>
<sequence>MVNIAKGKTPFECLSATFDLMENKCLLYGPGSSADGSVRLIPNINSIHFEKGCINQNLVNYCNGLPIYRYPQKSLIGYAIGSKYSDTLINCLENCWLLNNDENNNKKCKSVMFYYEENLNNNAQHNCILNSLNHQNIPSNYFVDENEVLVDYAIFTKLYWRK</sequence>
<dbReference type="Pfam" id="PF00024">
    <property type="entry name" value="PAN_1"/>
    <property type="match status" value="1"/>
</dbReference>
<reference evidence="3" key="1">
    <citation type="submission" date="2016-11" db="UniProtKB">
        <authorList>
            <consortium name="WormBaseParasite"/>
        </authorList>
    </citation>
    <scope>IDENTIFICATION</scope>
</reference>
<name>A0A1I8C0R8_MELHA</name>
<accession>A0A1I8C0R8</accession>
<evidence type="ECO:0000313" key="3">
    <source>
        <dbReference type="WBParaSite" id="MhA1_Contig857.frz3.gene5"/>
    </source>
</evidence>
<feature type="domain" description="Apple" evidence="1">
    <location>
        <begin position="69"/>
        <end position="144"/>
    </location>
</feature>
<evidence type="ECO:0000259" key="1">
    <source>
        <dbReference type="Pfam" id="PF00024"/>
    </source>
</evidence>
<keyword evidence="2" id="KW-1185">Reference proteome</keyword>
<dbReference type="Proteomes" id="UP000095281">
    <property type="component" value="Unplaced"/>
</dbReference>
<dbReference type="InterPro" id="IPR003609">
    <property type="entry name" value="Pan_app"/>
</dbReference>
<proteinExistence type="predicted"/>
<organism evidence="2 3">
    <name type="scientific">Meloidogyne hapla</name>
    <name type="common">Root-knot nematode worm</name>
    <dbReference type="NCBI Taxonomy" id="6305"/>
    <lineage>
        <taxon>Eukaryota</taxon>
        <taxon>Metazoa</taxon>
        <taxon>Ecdysozoa</taxon>
        <taxon>Nematoda</taxon>
        <taxon>Chromadorea</taxon>
        <taxon>Rhabditida</taxon>
        <taxon>Tylenchina</taxon>
        <taxon>Tylenchomorpha</taxon>
        <taxon>Tylenchoidea</taxon>
        <taxon>Meloidogynidae</taxon>
        <taxon>Meloidogyninae</taxon>
        <taxon>Meloidogyne</taxon>
    </lineage>
</organism>
<dbReference type="WBParaSite" id="MhA1_Contig857.frz3.gene5">
    <property type="protein sequence ID" value="MhA1_Contig857.frz3.gene5"/>
    <property type="gene ID" value="MhA1_Contig857.frz3.gene5"/>
</dbReference>
<dbReference type="Gene3D" id="3.50.4.10">
    <property type="entry name" value="Hepatocyte Growth Factor"/>
    <property type="match status" value="1"/>
</dbReference>
<evidence type="ECO:0000313" key="2">
    <source>
        <dbReference type="Proteomes" id="UP000095281"/>
    </source>
</evidence>